<feature type="domain" description="Flagellar hook-associated protein 2 N-terminal" evidence="7">
    <location>
        <begin position="36"/>
        <end position="134"/>
    </location>
</feature>
<evidence type="ECO:0000259" key="7">
    <source>
        <dbReference type="Pfam" id="PF02465"/>
    </source>
</evidence>
<dbReference type="GO" id="GO:0009424">
    <property type="term" value="C:bacterial-type flagellum hook"/>
    <property type="evidence" value="ECO:0007669"/>
    <property type="project" value="UniProtKB-UniRule"/>
</dbReference>
<dbReference type="InterPro" id="IPR010809">
    <property type="entry name" value="FliD_C"/>
</dbReference>
<comment type="subunit">
    <text evidence="2 5">Homopentamer.</text>
</comment>
<evidence type="ECO:0000256" key="4">
    <source>
        <dbReference type="ARBA" id="ARBA00023143"/>
    </source>
</evidence>
<comment type="subcellular location">
    <subcellularLocation>
        <location evidence="5">Secreted</location>
    </subcellularLocation>
    <subcellularLocation>
        <location evidence="5">Bacterial flagellum</location>
    </subcellularLocation>
</comment>
<reference evidence="9" key="1">
    <citation type="submission" date="2018-07" db="EMBL/GenBank/DDBJ databases">
        <title>Genome assembly of strain Ka43.</title>
        <authorList>
            <person name="Kukolya J."/>
            <person name="Nagy I."/>
            <person name="Horvath B."/>
            <person name="Toth A."/>
        </authorList>
    </citation>
    <scope>NUCLEOTIDE SEQUENCE</scope>
    <source>
        <strain evidence="9">KB43</strain>
    </source>
</reference>
<keyword evidence="10" id="KW-1185">Reference proteome</keyword>
<evidence type="ECO:0000259" key="8">
    <source>
        <dbReference type="Pfam" id="PF07195"/>
    </source>
</evidence>
<dbReference type="GO" id="GO:0009421">
    <property type="term" value="C:bacterial-type flagellum filament cap"/>
    <property type="evidence" value="ECO:0007669"/>
    <property type="project" value="InterPro"/>
</dbReference>
<keyword evidence="4 5" id="KW-0975">Bacterial flagellum</keyword>
<evidence type="ECO:0000256" key="1">
    <source>
        <dbReference type="ARBA" id="ARBA00009764"/>
    </source>
</evidence>
<dbReference type="InterPro" id="IPR040026">
    <property type="entry name" value="FliD"/>
</dbReference>
<dbReference type="GO" id="GO:0071973">
    <property type="term" value="P:bacterial-type flagellum-dependent cell motility"/>
    <property type="evidence" value="ECO:0007669"/>
    <property type="project" value="TreeGrafter"/>
</dbReference>
<dbReference type="GO" id="GO:0007155">
    <property type="term" value="P:cell adhesion"/>
    <property type="evidence" value="ECO:0007669"/>
    <property type="project" value="InterPro"/>
</dbReference>
<keyword evidence="3 5" id="KW-0175">Coiled coil</keyword>
<evidence type="ECO:0000256" key="2">
    <source>
        <dbReference type="ARBA" id="ARBA00011255"/>
    </source>
</evidence>
<dbReference type="PANTHER" id="PTHR30288:SF0">
    <property type="entry name" value="FLAGELLAR HOOK-ASSOCIATED PROTEIN 2"/>
    <property type="match status" value="1"/>
</dbReference>
<keyword evidence="9" id="KW-0969">Cilium</keyword>
<dbReference type="PANTHER" id="PTHR30288">
    <property type="entry name" value="FLAGELLAR CAP/ASSEMBLY PROTEIN FLID"/>
    <property type="match status" value="1"/>
</dbReference>
<name>A0A928YTC0_9GAMM</name>
<evidence type="ECO:0000256" key="5">
    <source>
        <dbReference type="RuleBase" id="RU362066"/>
    </source>
</evidence>
<keyword evidence="5" id="KW-0964">Secreted</keyword>
<protein>
    <recommendedName>
        <fullName evidence="5">Flagellar hook-associated protein 2</fullName>
        <shortName evidence="5">HAP2</shortName>
    </recommendedName>
    <alternativeName>
        <fullName evidence="5">Flagellar cap protein</fullName>
    </alternativeName>
</protein>
<gene>
    <name evidence="9" type="ORF">C4F51_09315</name>
</gene>
<keyword evidence="9" id="KW-0966">Cell projection</keyword>
<feature type="coiled-coil region" evidence="5">
    <location>
        <begin position="631"/>
        <end position="658"/>
    </location>
</feature>
<keyword evidence="9" id="KW-0282">Flagellum</keyword>
<evidence type="ECO:0000313" key="9">
    <source>
        <dbReference type="EMBL" id="MBE8717386.1"/>
    </source>
</evidence>
<proteinExistence type="inferred from homology"/>
<comment type="function">
    <text evidence="5">Required for morphogenesis and for the elongation of the flagellar filament by facilitating polymerization of the flagellin monomers at the tip of growing filament. Forms a capping structure, which prevents flagellin subunits (transported through the central channel of the flagellum) from leaking out without polymerization at the distal end.</text>
</comment>
<dbReference type="Pfam" id="PF02465">
    <property type="entry name" value="FliD_N"/>
    <property type="match status" value="1"/>
</dbReference>
<dbReference type="RefSeq" id="WP_193909209.1">
    <property type="nucleotide sequence ID" value="NZ_PRDL01000001.1"/>
</dbReference>
<feature type="region of interest" description="Disordered" evidence="6">
    <location>
        <begin position="1"/>
        <end position="22"/>
    </location>
</feature>
<dbReference type="Pfam" id="PF07195">
    <property type="entry name" value="FliD_C"/>
    <property type="match status" value="2"/>
</dbReference>
<dbReference type="Proteomes" id="UP000652567">
    <property type="component" value="Unassembled WGS sequence"/>
</dbReference>
<dbReference type="EMBL" id="PRDL01000001">
    <property type="protein sequence ID" value="MBE8717386.1"/>
    <property type="molecule type" value="Genomic_DNA"/>
</dbReference>
<comment type="caution">
    <text evidence="9">The sequence shown here is derived from an EMBL/GenBank/DDBJ whole genome shotgun (WGS) entry which is preliminary data.</text>
</comment>
<dbReference type="InterPro" id="IPR003481">
    <property type="entry name" value="FliD_N"/>
</dbReference>
<dbReference type="AlphaFoldDB" id="A0A928YTC0"/>
<evidence type="ECO:0000256" key="3">
    <source>
        <dbReference type="ARBA" id="ARBA00023054"/>
    </source>
</evidence>
<comment type="similarity">
    <text evidence="1 5">Belongs to the FliD family.</text>
</comment>
<organism evidence="9 10">
    <name type="scientific">Cellvibrio polysaccharolyticus</name>
    <dbReference type="NCBI Taxonomy" id="2082724"/>
    <lineage>
        <taxon>Bacteria</taxon>
        <taxon>Pseudomonadati</taxon>
        <taxon>Pseudomonadota</taxon>
        <taxon>Gammaproteobacteria</taxon>
        <taxon>Cellvibrionales</taxon>
        <taxon>Cellvibrionaceae</taxon>
        <taxon>Cellvibrio</taxon>
    </lineage>
</organism>
<evidence type="ECO:0000256" key="6">
    <source>
        <dbReference type="SAM" id="MobiDB-lite"/>
    </source>
</evidence>
<dbReference type="GO" id="GO:0005576">
    <property type="term" value="C:extracellular region"/>
    <property type="evidence" value="ECO:0007669"/>
    <property type="project" value="UniProtKB-SubCell"/>
</dbReference>
<sequence length="693" mass="72826">MVTTTNSTTTPTTTPTTRNNLSSIGSQLVSQLGSGSGIDRAALVDSLTNATFLPQSERLTSKKTSMETQISDLGLMRSSLSKLQTAVSTLSNRDTFNAKAVAVPNTSLISITKLEAKATAGDYRLQVEQIAQSQSLSSATFNSTSAPIGTGTLTLRFGDWASDGSFNVNTAKTGAPIVINETNNTLAGLRDAINNAGIGVQASIVSDGGNYRLLMTAPSGETNEIEITATESADSPGLASFNFNENSKALVQEQEGKDAKLRVNGLLVSRESNHITDVIAGMEFDIFNSSPTEVISINITEDRAAAETAIRDFVKAYNDFLKEVNQLTGFNTETKEYGSLAKDPLAKSLLQSVRTSMTSAVPGVDGGFGSLSALGIRTEMDGSLKIIEDGTNMDFRAAMDKHYDKVVDLFTPKTGSTAAGINVTAFGARTAVGEYDVVITQQAEKGRYDGAAITAGTFDTTGKDYGFSILVDGVAASPIQLPANKIYGSGAEMAADMQSLINLDPALKAAGVAVEVRFNQTENRFDFISNAYGSSSNVSFASVSDDMDELGITATAGTAGKDVAGTVDGVAGFGFGNVLLPAIGSKAEGLSMVIEPGSTGGKISFSRGLAGTLTALADNFVKASGLISDREATINKNIEKVDEEKKTLEMRTEAYRARLQSQFAAMEMIVRSLKSTGSFLDGLNDRLPFTAKS</sequence>
<feature type="domain" description="Flagellar hook-associated protein 2 C-terminal" evidence="8">
    <location>
        <begin position="604"/>
        <end position="674"/>
    </location>
</feature>
<evidence type="ECO:0000313" key="10">
    <source>
        <dbReference type="Proteomes" id="UP000652567"/>
    </source>
</evidence>
<feature type="domain" description="Flagellar hook-associated protein 2 C-terminal" evidence="8">
    <location>
        <begin position="256"/>
        <end position="414"/>
    </location>
</feature>
<accession>A0A928YTC0</accession>